<sequence length="232" mass="26375">MIDMSAKNVLVITPHPDDAESGAGGTIAKWAEEGACIVLVVCTNGNKGTSDRSVSPEKIADTRREEQKAAGKVLGLSEIVFLDHQDQELTDNDEFREELVREIRRHKPDVVVTIDPERKWIRHRDHFVTGRVALDAVFPYARDHLAYPSMLENALEPHKVREVYLWGSDEPDVFIDIDETFEKKVDALYCHASQMSRSKEEGTSRLRERFSENGYKVHSALAESFKRLQLRG</sequence>
<dbReference type="GO" id="GO:0016811">
    <property type="term" value="F:hydrolase activity, acting on carbon-nitrogen (but not peptide) bonds, in linear amides"/>
    <property type="evidence" value="ECO:0007669"/>
    <property type="project" value="TreeGrafter"/>
</dbReference>
<gene>
    <name evidence="1" type="ORF">METZ01_LOCUS162767</name>
</gene>
<protein>
    <recommendedName>
        <fullName evidence="2">PIG-L family deacetylase</fullName>
    </recommendedName>
</protein>
<dbReference type="InterPro" id="IPR024078">
    <property type="entry name" value="LmbE-like_dom_sf"/>
</dbReference>
<dbReference type="Gene3D" id="3.40.50.10320">
    <property type="entry name" value="LmbE-like"/>
    <property type="match status" value="1"/>
</dbReference>
<dbReference type="PANTHER" id="PTHR12993">
    <property type="entry name" value="N-ACETYLGLUCOSAMINYL-PHOSPHATIDYLINOSITOL DE-N-ACETYLASE-RELATED"/>
    <property type="match status" value="1"/>
</dbReference>
<dbReference type="AlphaFoldDB" id="A0A382B9H4"/>
<evidence type="ECO:0000313" key="1">
    <source>
        <dbReference type="EMBL" id="SVB09913.1"/>
    </source>
</evidence>
<dbReference type="InterPro" id="IPR003737">
    <property type="entry name" value="GlcNAc_PI_deacetylase-related"/>
</dbReference>
<organism evidence="1">
    <name type="scientific">marine metagenome</name>
    <dbReference type="NCBI Taxonomy" id="408172"/>
    <lineage>
        <taxon>unclassified sequences</taxon>
        <taxon>metagenomes</taxon>
        <taxon>ecological metagenomes</taxon>
    </lineage>
</organism>
<evidence type="ECO:0008006" key="2">
    <source>
        <dbReference type="Google" id="ProtNLM"/>
    </source>
</evidence>
<dbReference type="EMBL" id="UINC01028617">
    <property type="protein sequence ID" value="SVB09913.1"/>
    <property type="molecule type" value="Genomic_DNA"/>
</dbReference>
<name>A0A382B9H4_9ZZZZ</name>
<dbReference type="Pfam" id="PF02585">
    <property type="entry name" value="PIG-L"/>
    <property type="match status" value="1"/>
</dbReference>
<reference evidence="1" key="1">
    <citation type="submission" date="2018-05" db="EMBL/GenBank/DDBJ databases">
        <authorList>
            <person name="Lanie J.A."/>
            <person name="Ng W.-L."/>
            <person name="Kazmierczak K.M."/>
            <person name="Andrzejewski T.M."/>
            <person name="Davidsen T.M."/>
            <person name="Wayne K.J."/>
            <person name="Tettelin H."/>
            <person name="Glass J.I."/>
            <person name="Rusch D."/>
            <person name="Podicherti R."/>
            <person name="Tsui H.-C.T."/>
            <person name="Winkler M.E."/>
        </authorList>
    </citation>
    <scope>NUCLEOTIDE SEQUENCE</scope>
</reference>
<dbReference type="PANTHER" id="PTHR12993:SF28">
    <property type="entry name" value="LMBE FAMILY PROTEIN"/>
    <property type="match status" value="1"/>
</dbReference>
<proteinExistence type="predicted"/>
<dbReference type="SUPFAM" id="SSF102588">
    <property type="entry name" value="LmbE-like"/>
    <property type="match status" value="1"/>
</dbReference>
<accession>A0A382B9H4</accession>